<proteinExistence type="predicted"/>
<dbReference type="RefSeq" id="WP_103778443.1">
    <property type="nucleotide sequence ID" value="NZ_PQLX01000006.1"/>
</dbReference>
<comment type="caution">
    <text evidence="2">The sequence shown here is derived from an EMBL/GenBank/DDBJ whole genome shotgun (WGS) entry which is preliminary data.</text>
</comment>
<dbReference type="OrthoDB" id="9787658at2"/>
<dbReference type="GO" id="GO:0016878">
    <property type="term" value="F:acid-thiol ligase activity"/>
    <property type="evidence" value="ECO:0007669"/>
    <property type="project" value="UniProtKB-ARBA"/>
</dbReference>
<dbReference type="Proteomes" id="UP000237003">
    <property type="component" value="Unassembled WGS sequence"/>
</dbReference>
<sequence>MKQTLTLARWLTAPRPAETPIAWLGEQTWTLGHLRHDVAHLMEYLQRQEGDRWALCFENSYLFIVALLATLHTGKIPVIPGHNRASLLDEQRAFFDGVLSDKTPGWQGPQSVVRSTMTATTEAIVFPAIADDASVELFTSGSTGQPKRVNKPVSLLDSEAELLATRFAGRLAGCRVVASVTPVHLYGLTFRIVLPMALGLPLHAAMLWYAEQLAALNHEHHYVFISSPAFIKRLDHQLAPPPVKMMLSAGGVLPWQDAAQTAAWLSVWPDEIYGSTETGVLAWRYRQQDDVAWLPFPGVRLQPENNAFRVFSPLIADVEGLLLDDNLQFEKNGRFHLAGRRDRVVKIEEKRVSLSEVEQRLLELDGIREAAALPVSRGARQGVGVLLVLNDEARQRWQQSGGKALEQAWRRSLQPKLEPVAVPRYWRVIDEIPVNSMNKRVYAQLQELFHDTP</sequence>
<evidence type="ECO:0000259" key="1">
    <source>
        <dbReference type="Pfam" id="PF00501"/>
    </source>
</evidence>
<evidence type="ECO:0000313" key="2">
    <source>
        <dbReference type="EMBL" id="POU63922.1"/>
    </source>
</evidence>
<feature type="domain" description="AMP-dependent synthetase/ligase" evidence="1">
    <location>
        <begin position="25"/>
        <end position="289"/>
    </location>
</feature>
<dbReference type="InterPro" id="IPR000873">
    <property type="entry name" value="AMP-dep_synth/lig_dom"/>
</dbReference>
<protein>
    <submittedName>
        <fullName evidence="2">AMP-dependent synthetase</fullName>
    </submittedName>
</protein>
<dbReference type="Pfam" id="PF00501">
    <property type="entry name" value="AMP-binding"/>
    <property type="match status" value="1"/>
</dbReference>
<dbReference type="AlphaFoldDB" id="A0A2S4RUW4"/>
<gene>
    <name evidence="2" type="ORF">C3430_17155</name>
</gene>
<dbReference type="InterPro" id="IPR045851">
    <property type="entry name" value="AMP-bd_C_sf"/>
</dbReference>
<dbReference type="STRING" id="35703.AL524_01545"/>
<dbReference type="InterPro" id="IPR050237">
    <property type="entry name" value="ATP-dep_AMP-bd_enzyme"/>
</dbReference>
<dbReference type="Gene3D" id="3.40.50.12780">
    <property type="entry name" value="N-terminal domain of ligase-like"/>
    <property type="match status" value="1"/>
</dbReference>
<dbReference type="SUPFAM" id="SSF56801">
    <property type="entry name" value="Acetyl-CoA synthetase-like"/>
    <property type="match status" value="1"/>
</dbReference>
<evidence type="ECO:0000313" key="3">
    <source>
        <dbReference type="Proteomes" id="UP000237003"/>
    </source>
</evidence>
<dbReference type="PANTHER" id="PTHR43767">
    <property type="entry name" value="LONG-CHAIN-FATTY-ACID--COA LIGASE"/>
    <property type="match status" value="1"/>
</dbReference>
<accession>A0A2S4RUW4</accession>
<dbReference type="InterPro" id="IPR042099">
    <property type="entry name" value="ANL_N_sf"/>
</dbReference>
<dbReference type="Gene3D" id="3.30.300.30">
    <property type="match status" value="1"/>
</dbReference>
<organism evidence="2 3">
    <name type="scientific">Citrobacter amalonaticus</name>
    <dbReference type="NCBI Taxonomy" id="35703"/>
    <lineage>
        <taxon>Bacteria</taxon>
        <taxon>Pseudomonadati</taxon>
        <taxon>Pseudomonadota</taxon>
        <taxon>Gammaproteobacteria</taxon>
        <taxon>Enterobacterales</taxon>
        <taxon>Enterobacteriaceae</taxon>
        <taxon>Citrobacter</taxon>
    </lineage>
</organism>
<reference evidence="2 3" key="1">
    <citation type="submission" date="2018-01" db="EMBL/GenBank/DDBJ databases">
        <title>Complete genome sequences of 14 Citrobacter spp. isolated from plant in Canada.</title>
        <authorList>
            <person name="Bhandare S.G."/>
            <person name="Colavecchio A."/>
            <person name="Jeukens J."/>
            <person name="Emond-Rheault J.-G."/>
            <person name="Freschi L."/>
            <person name="Hamel J."/>
            <person name="Kukavica-Ibrulj I."/>
            <person name="Levesque R."/>
            <person name="Goodridge L."/>
        </authorList>
    </citation>
    <scope>NUCLEOTIDE SEQUENCE [LARGE SCALE GENOMIC DNA]</scope>
    <source>
        <strain evidence="2 3">S1285</strain>
    </source>
</reference>
<dbReference type="EMBL" id="PQLX01000006">
    <property type="protein sequence ID" value="POU63922.1"/>
    <property type="molecule type" value="Genomic_DNA"/>
</dbReference>
<name>A0A2S4RUW4_CITAM</name>
<dbReference type="PANTHER" id="PTHR43767:SF1">
    <property type="entry name" value="NONRIBOSOMAL PEPTIDE SYNTHASE PES1 (EUROFUNG)-RELATED"/>
    <property type="match status" value="1"/>
</dbReference>